<accession>A0A0D2CE83</accession>
<dbReference type="RefSeq" id="XP_016242080.1">
    <property type="nucleotide sequence ID" value="XM_016400274.1"/>
</dbReference>
<keyword evidence="2" id="KW-1185">Reference proteome</keyword>
<dbReference type="HOGENOM" id="CLU_1547379_0_0_1"/>
<dbReference type="GeneID" id="27351913"/>
<evidence type="ECO:0000313" key="2">
    <source>
        <dbReference type="Proteomes" id="UP000054466"/>
    </source>
</evidence>
<evidence type="ECO:0000313" key="1">
    <source>
        <dbReference type="EMBL" id="KIW21864.1"/>
    </source>
</evidence>
<organism evidence="1 2">
    <name type="scientific">Cladophialophora immunda</name>
    <dbReference type="NCBI Taxonomy" id="569365"/>
    <lineage>
        <taxon>Eukaryota</taxon>
        <taxon>Fungi</taxon>
        <taxon>Dikarya</taxon>
        <taxon>Ascomycota</taxon>
        <taxon>Pezizomycotina</taxon>
        <taxon>Eurotiomycetes</taxon>
        <taxon>Chaetothyriomycetidae</taxon>
        <taxon>Chaetothyriales</taxon>
        <taxon>Herpotrichiellaceae</taxon>
        <taxon>Cladophialophora</taxon>
    </lineage>
</organism>
<sequence>MGTPLHEKASLAIVADFIKRDDMDGLKEYKHGRLSSQRNSYQMAKNAIELDAEIDVSSCQHSSKAFGPLLEEIYDLMARIQSPNPIQSPVQGSLQNPVVDDAQFHATTQRLQASVDTAIHITRGTGLRGQHYVDGAVAALNAHLATGGLEQVRAPIVKDDGMHGVLTGLSLMP</sequence>
<dbReference type="EMBL" id="KN847123">
    <property type="protein sequence ID" value="KIW21864.1"/>
    <property type="molecule type" value="Genomic_DNA"/>
</dbReference>
<protein>
    <submittedName>
        <fullName evidence="1">Uncharacterized protein</fullName>
    </submittedName>
</protein>
<dbReference type="VEuPathDB" id="FungiDB:PV07_12719"/>
<gene>
    <name evidence="1" type="ORF">PV07_12719</name>
</gene>
<name>A0A0D2CE83_9EURO</name>
<reference evidence="1 2" key="1">
    <citation type="submission" date="2015-01" db="EMBL/GenBank/DDBJ databases">
        <title>The Genome Sequence of Cladophialophora immunda CBS83496.</title>
        <authorList>
            <consortium name="The Broad Institute Genomics Platform"/>
            <person name="Cuomo C."/>
            <person name="de Hoog S."/>
            <person name="Gorbushina A."/>
            <person name="Stielow B."/>
            <person name="Teixiera M."/>
            <person name="Abouelleil A."/>
            <person name="Chapman S.B."/>
            <person name="Priest M."/>
            <person name="Young S.K."/>
            <person name="Wortman J."/>
            <person name="Nusbaum C."/>
            <person name="Birren B."/>
        </authorList>
    </citation>
    <scope>NUCLEOTIDE SEQUENCE [LARGE SCALE GENOMIC DNA]</scope>
    <source>
        <strain evidence="1 2">CBS 83496</strain>
    </source>
</reference>
<dbReference type="AlphaFoldDB" id="A0A0D2CE83"/>
<dbReference type="Proteomes" id="UP000054466">
    <property type="component" value="Unassembled WGS sequence"/>
</dbReference>
<proteinExistence type="predicted"/>